<dbReference type="InterPro" id="IPR050410">
    <property type="entry name" value="CCR4/nocturin_mRNA_transcr"/>
</dbReference>
<accession>A0A1H4EWF6</accession>
<name>A0A1H4EWF6_9BACT</name>
<reference evidence="3 4" key="1">
    <citation type="submission" date="2016-10" db="EMBL/GenBank/DDBJ databases">
        <authorList>
            <person name="de Groot N.N."/>
        </authorList>
    </citation>
    <scope>NUCLEOTIDE SEQUENCE [LARGE SCALE GENOMIC DNA]</scope>
    <source>
        <strain evidence="3 4">DSM 25383</strain>
    </source>
</reference>
<dbReference type="GO" id="GO:0004519">
    <property type="term" value="F:endonuclease activity"/>
    <property type="evidence" value="ECO:0007669"/>
    <property type="project" value="UniProtKB-KW"/>
</dbReference>
<evidence type="ECO:0000313" key="4">
    <source>
        <dbReference type="Proteomes" id="UP000183253"/>
    </source>
</evidence>
<dbReference type="PROSITE" id="PS51257">
    <property type="entry name" value="PROKAR_LIPOPROTEIN"/>
    <property type="match status" value="1"/>
</dbReference>
<dbReference type="CDD" id="cd09083">
    <property type="entry name" value="EEP-1"/>
    <property type="match status" value="1"/>
</dbReference>
<proteinExistence type="predicted"/>
<dbReference type="RefSeq" id="WP_020692964.1">
    <property type="nucleotide sequence ID" value="NZ_FNRI01000008.1"/>
</dbReference>
<evidence type="ECO:0000256" key="1">
    <source>
        <dbReference type="SAM" id="SignalP"/>
    </source>
</evidence>
<dbReference type="InterPro" id="IPR036691">
    <property type="entry name" value="Endo/exonu/phosph_ase_sf"/>
</dbReference>
<keyword evidence="3" id="KW-0378">Hydrolase</keyword>
<gene>
    <name evidence="3" type="ORF">SAMN05444145_108119</name>
</gene>
<dbReference type="AlphaFoldDB" id="A0A1H4EWF6"/>
<dbReference type="PANTHER" id="PTHR12121:SF36">
    <property type="entry name" value="ENDONUCLEASE_EXONUCLEASE_PHOSPHATASE DOMAIN-CONTAINING PROTEIN"/>
    <property type="match status" value="1"/>
</dbReference>
<dbReference type="Gene3D" id="3.60.10.10">
    <property type="entry name" value="Endonuclease/exonuclease/phosphatase"/>
    <property type="match status" value="1"/>
</dbReference>
<dbReference type="SUPFAM" id="SSF56219">
    <property type="entry name" value="DNase I-like"/>
    <property type="match status" value="1"/>
</dbReference>
<keyword evidence="4" id="KW-1185">Reference proteome</keyword>
<evidence type="ECO:0000259" key="2">
    <source>
        <dbReference type="Pfam" id="PF03372"/>
    </source>
</evidence>
<keyword evidence="1" id="KW-0732">Signal</keyword>
<protein>
    <submittedName>
        <fullName evidence="3">Metal-dependent hydrolase, endonuclease/exonuclease/phosphatase family</fullName>
    </submittedName>
</protein>
<dbReference type="Pfam" id="PF03372">
    <property type="entry name" value="Exo_endo_phos"/>
    <property type="match status" value="1"/>
</dbReference>
<feature type="chain" id="PRO_5010256446" evidence="1">
    <location>
        <begin position="20"/>
        <end position="304"/>
    </location>
</feature>
<sequence length="304" mass="35225">MRHFALSLLLCGWCGIAFSCDKAESGPKEEPAESQWRNQSFTLATWNVAFDNPVPWDDRKAMAASVFDTQDFDIIGIQEPWRHALDDLIAMLPDYDHTGTSVTGNPADTDCHNNPIFYKKERFELLDSGSFWFSETPDVPGSKSWDSYGIRMCNWGKFRDRQTGGEFFLFNTHFDHKGEVAREKTAQIVNERVKSIAKGYHAFLTGDFNGDQWSEPYKILTDQFRDTRDEAVRTENADWHTYNAYNYSDKPLYSGAQLDHIMLRPADLDFVVNEWRIVNTDFNKVYPSDHFPIVLSFSFKFERQ</sequence>
<dbReference type="GO" id="GO:0000175">
    <property type="term" value="F:3'-5'-RNA exonuclease activity"/>
    <property type="evidence" value="ECO:0007669"/>
    <property type="project" value="TreeGrafter"/>
</dbReference>
<keyword evidence="3" id="KW-0269">Exonuclease</keyword>
<dbReference type="EMBL" id="FNRI01000008">
    <property type="protein sequence ID" value="SEA89321.1"/>
    <property type="molecule type" value="Genomic_DNA"/>
</dbReference>
<dbReference type="Proteomes" id="UP000183253">
    <property type="component" value="Unassembled WGS sequence"/>
</dbReference>
<feature type="signal peptide" evidence="1">
    <location>
        <begin position="1"/>
        <end position="19"/>
    </location>
</feature>
<organism evidence="3 4">
    <name type="scientific">Alistipes timonensis JC136</name>
    <dbReference type="NCBI Taxonomy" id="1033731"/>
    <lineage>
        <taxon>Bacteria</taxon>
        <taxon>Pseudomonadati</taxon>
        <taxon>Bacteroidota</taxon>
        <taxon>Bacteroidia</taxon>
        <taxon>Bacteroidales</taxon>
        <taxon>Rikenellaceae</taxon>
        <taxon>Alistipes</taxon>
    </lineage>
</organism>
<evidence type="ECO:0000313" key="3">
    <source>
        <dbReference type="EMBL" id="SEA89321.1"/>
    </source>
</evidence>
<keyword evidence="3" id="KW-0540">Nuclease</keyword>
<feature type="domain" description="Endonuclease/exonuclease/phosphatase" evidence="2">
    <location>
        <begin position="44"/>
        <end position="290"/>
    </location>
</feature>
<dbReference type="PANTHER" id="PTHR12121">
    <property type="entry name" value="CARBON CATABOLITE REPRESSOR PROTEIN 4"/>
    <property type="match status" value="1"/>
</dbReference>
<dbReference type="STRING" id="1033731.SAMN05444145_108119"/>
<keyword evidence="3" id="KW-0255">Endonuclease</keyword>
<dbReference type="InterPro" id="IPR005135">
    <property type="entry name" value="Endo/exonuclease/phosphatase"/>
</dbReference>